<proteinExistence type="inferred from homology"/>
<dbReference type="GO" id="GO:0044780">
    <property type="term" value="P:bacterial-type flagellum assembly"/>
    <property type="evidence" value="ECO:0007669"/>
    <property type="project" value="InterPro"/>
</dbReference>
<feature type="domain" description="Flagellar basal-body/hook protein C-terminal" evidence="7">
    <location>
        <begin position="592"/>
        <end position="630"/>
    </location>
</feature>
<evidence type="ECO:0000256" key="4">
    <source>
        <dbReference type="ARBA" id="ARBA00016244"/>
    </source>
</evidence>
<dbReference type="InterPro" id="IPR053927">
    <property type="entry name" value="FlgK_helical"/>
</dbReference>
<dbReference type="SUPFAM" id="SSF64518">
    <property type="entry name" value="Phase 1 flagellin"/>
    <property type="match status" value="1"/>
</dbReference>
<dbReference type="GO" id="GO:0005198">
    <property type="term" value="F:structural molecule activity"/>
    <property type="evidence" value="ECO:0007669"/>
    <property type="project" value="InterPro"/>
</dbReference>
<dbReference type="PATRIC" id="fig|1125699.3.peg.514"/>
<evidence type="ECO:0000256" key="1">
    <source>
        <dbReference type="ARBA" id="ARBA00004365"/>
    </source>
</evidence>
<name>S3L0F3_TREMA</name>
<reference evidence="9 10" key="1">
    <citation type="submission" date="2013-04" db="EMBL/GenBank/DDBJ databases">
        <title>The Genome Sequence of Treponema maltophilum ATCC 51939.</title>
        <authorList>
            <consortium name="The Broad Institute Genomics Platform"/>
            <person name="Earl A."/>
            <person name="Ward D."/>
            <person name="Feldgarden M."/>
            <person name="Gevers D."/>
            <person name="Leonetti C."/>
            <person name="Blanton J.M."/>
            <person name="Dewhirst F.E."/>
            <person name="Izard J."/>
            <person name="Walker B."/>
            <person name="Young S."/>
            <person name="Zeng Q."/>
            <person name="Gargeya S."/>
            <person name="Fitzgerald M."/>
            <person name="Haas B."/>
            <person name="Abouelleil A."/>
            <person name="Allen A.W."/>
            <person name="Alvarado L."/>
            <person name="Arachchi H.M."/>
            <person name="Berlin A.M."/>
            <person name="Chapman S.B."/>
            <person name="Gainer-Dewar J."/>
            <person name="Goldberg J."/>
            <person name="Griggs A."/>
            <person name="Gujja S."/>
            <person name="Hansen M."/>
            <person name="Howarth C."/>
            <person name="Imamovic A."/>
            <person name="Ireland A."/>
            <person name="Larimer J."/>
            <person name="McCowan C."/>
            <person name="Murphy C."/>
            <person name="Pearson M."/>
            <person name="Poon T.W."/>
            <person name="Priest M."/>
            <person name="Roberts A."/>
            <person name="Saif S."/>
            <person name="Shea T."/>
            <person name="Sisk P."/>
            <person name="Sykes S."/>
            <person name="Wortman J."/>
            <person name="Nusbaum C."/>
            <person name="Birren B."/>
        </authorList>
    </citation>
    <scope>NUCLEOTIDE SEQUENCE [LARGE SCALE GENOMIC DNA]</scope>
    <source>
        <strain evidence="9 10">ATCC 51939</strain>
    </source>
</reference>
<feature type="domain" description="Flagellar hook-associated protein FlgK helical" evidence="8">
    <location>
        <begin position="103"/>
        <end position="330"/>
    </location>
</feature>
<keyword evidence="5" id="KW-0964">Secreted</keyword>
<evidence type="ECO:0000256" key="5">
    <source>
        <dbReference type="ARBA" id="ARBA00022525"/>
    </source>
</evidence>
<dbReference type="Pfam" id="PF06429">
    <property type="entry name" value="Flg_bbr_C"/>
    <property type="match status" value="1"/>
</dbReference>
<dbReference type="AlphaFoldDB" id="S3L0F3"/>
<evidence type="ECO:0000313" key="10">
    <source>
        <dbReference type="Proteomes" id="UP000014541"/>
    </source>
</evidence>
<sequence length="634" mass="69854">MASTFFGIEMGKRSLMAHNQSIMTAGHNISNADNEGYSRQRVNLRAFDPLYRPDLEREERPGQVGQGIDILSITRIRDELLDIRITAQANREAYWETRDKYYTMLEGLYNEPDDVSIRTTMDKFWESWQELSVYPESQAARQAVVSRGESLINSVKQRFIGLQGVGTILNGDIEATVKQVNDYAFQIAEINKEIIRSEAMGDNPNDLYDRRDLMVEKLSKLINITTDRRDPDEFMVHIDGHILVQGGKARGYEVVPLTDSNGYTKVVWADTQNDAYFAGGSLGALIELRDVDIRNELQNLNTVALNFADLVNDIHRNSLGANNVTGLDFFVEEPFVANALGNYDRNGDGLEDSTYIFRVSGSNELHAQDQTGLAGIMTFSGKSGFVEVPYYATDTVETIVNRINDSDGEVKAYLDRNNRLVLKATTASSPDNPDFVLRHIEDSGFFLTGYAGILAGSGPENAYDFNQANAVQFFAAAVREGGENEATAQYAVAPVLNPAGYMGINKAIQTDILSVAAGKAGHNGVVEAGDGSAALEIAALRNTFVMIGRSRTFDDYFAESVTNVGLKGEQAQTNLLSQNAIMADLRDLRDSISGVNIDEELADIIKFQHGYNAAAKFVSVVDELLDTVINRLGV</sequence>
<keyword evidence="6" id="KW-0975">Bacterial flagellum</keyword>
<keyword evidence="9" id="KW-0966">Cell projection</keyword>
<dbReference type="InterPro" id="IPR010810">
    <property type="entry name" value="Flagellin_hook_IN_motif"/>
</dbReference>
<evidence type="ECO:0000256" key="2">
    <source>
        <dbReference type="ARBA" id="ARBA00004613"/>
    </source>
</evidence>
<evidence type="ECO:0000259" key="8">
    <source>
        <dbReference type="Pfam" id="PF22638"/>
    </source>
</evidence>
<dbReference type="HOGENOM" id="CLU_012762_1_1_12"/>
<dbReference type="STRING" id="1125699.HMPREF9194_00508"/>
<dbReference type="Pfam" id="PF22638">
    <property type="entry name" value="FlgK_D1"/>
    <property type="match status" value="1"/>
</dbReference>
<dbReference type="PANTHER" id="PTHR30033:SF1">
    <property type="entry name" value="FLAGELLAR HOOK-ASSOCIATED PROTEIN 1"/>
    <property type="match status" value="1"/>
</dbReference>
<keyword evidence="9" id="KW-0969">Cilium</keyword>
<dbReference type="NCBIfam" id="TIGR02492">
    <property type="entry name" value="flgK_ends"/>
    <property type="match status" value="1"/>
</dbReference>
<evidence type="ECO:0000256" key="6">
    <source>
        <dbReference type="ARBA" id="ARBA00023143"/>
    </source>
</evidence>
<protein>
    <recommendedName>
        <fullName evidence="4">Flagellar hook-associated protein 1</fullName>
    </recommendedName>
</protein>
<dbReference type="InterPro" id="IPR010930">
    <property type="entry name" value="Flg_bb/hook_C_dom"/>
</dbReference>
<evidence type="ECO:0000313" key="9">
    <source>
        <dbReference type="EMBL" id="EPF30194.1"/>
    </source>
</evidence>
<dbReference type="eggNOG" id="COG1256">
    <property type="taxonomic scope" value="Bacteria"/>
</dbReference>
<dbReference type="Proteomes" id="UP000014541">
    <property type="component" value="Unassembled WGS sequence"/>
</dbReference>
<dbReference type="EMBL" id="ATFF01000006">
    <property type="protein sequence ID" value="EPF30194.1"/>
    <property type="molecule type" value="Genomic_DNA"/>
</dbReference>
<dbReference type="InterPro" id="IPR002371">
    <property type="entry name" value="FlgK"/>
</dbReference>
<dbReference type="GO" id="GO:0005576">
    <property type="term" value="C:extracellular region"/>
    <property type="evidence" value="ECO:0007669"/>
    <property type="project" value="UniProtKB-SubCell"/>
</dbReference>
<comment type="similarity">
    <text evidence="3">Belongs to the flagella basal body rod proteins family.</text>
</comment>
<organism evidence="9 10">
    <name type="scientific">Treponema maltophilum ATCC 51939</name>
    <dbReference type="NCBI Taxonomy" id="1125699"/>
    <lineage>
        <taxon>Bacteria</taxon>
        <taxon>Pseudomonadati</taxon>
        <taxon>Spirochaetota</taxon>
        <taxon>Spirochaetia</taxon>
        <taxon>Spirochaetales</taxon>
        <taxon>Treponemataceae</taxon>
        <taxon>Treponema</taxon>
    </lineage>
</organism>
<comment type="subcellular location">
    <subcellularLocation>
        <location evidence="1">Bacterial flagellum</location>
    </subcellularLocation>
    <subcellularLocation>
        <location evidence="2">Secreted</location>
    </subcellularLocation>
</comment>
<accession>S3L0F3</accession>
<keyword evidence="9" id="KW-0282">Flagellum</keyword>
<gene>
    <name evidence="9" type="ORF">HMPREF9194_00508</name>
</gene>
<keyword evidence="10" id="KW-1185">Reference proteome</keyword>
<dbReference type="OrthoDB" id="9802553at2"/>
<dbReference type="PRINTS" id="PR01005">
    <property type="entry name" value="FLGHOOKAP1"/>
</dbReference>
<comment type="caution">
    <text evidence="9">The sequence shown here is derived from an EMBL/GenBank/DDBJ whole genome shotgun (WGS) entry which is preliminary data.</text>
</comment>
<dbReference type="PANTHER" id="PTHR30033">
    <property type="entry name" value="FLAGELLAR HOOK-ASSOCIATED PROTEIN 1"/>
    <property type="match status" value="1"/>
</dbReference>
<evidence type="ECO:0000259" key="7">
    <source>
        <dbReference type="Pfam" id="PF06429"/>
    </source>
</evidence>
<evidence type="ECO:0000256" key="3">
    <source>
        <dbReference type="ARBA" id="ARBA00009677"/>
    </source>
</evidence>
<dbReference type="GO" id="GO:0009424">
    <property type="term" value="C:bacterial-type flagellum hook"/>
    <property type="evidence" value="ECO:0007669"/>
    <property type="project" value="InterPro"/>
</dbReference>
<dbReference type="RefSeq" id="WP_016524805.1">
    <property type="nucleotide sequence ID" value="NZ_KE332518.1"/>
</dbReference>
<dbReference type="Pfam" id="PF07196">
    <property type="entry name" value="Flagellin_IN"/>
    <property type="match status" value="1"/>
</dbReference>